<keyword evidence="2" id="KW-1185">Reference proteome</keyword>
<dbReference type="AlphaFoldDB" id="A0A061GN13"/>
<reference evidence="1 2" key="1">
    <citation type="journal article" date="2013" name="Genome Biol.">
        <title>The genome sequence of the most widely cultivated cacao type and its use to identify candidate genes regulating pod color.</title>
        <authorList>
            <person name="Motamayor J.C."/>
            <person name="Mockaitis K."/>
            <person name="Schmutz J."/>
            <person name="Haiminen N."/>
            <person name="Iii D.L."/>
            <person name="Cornejo O."/>
            <person name="Findley S.D."/>
            <person name="Zheng P."/>
            <person name="Utro F."/>
            <person name="Royaert S."/>
            <person name="Saski C."/>
            <person name="Jenkins J."/>
            <person name="Podicheti R."/>
            <person name="Zhao M."/>
            <person name="Scheffler B.E."/>
            <person name="Stack J.C."/>
            <person name="Feltus F.A."/>
            <person name="Mustiga G.M."/>
            <person name="Amores F."/>
            <person name="Phillips W."/>
            <person name="Marelli J.P."/>
            <person name="May G.D."/>
            <person name="Shapiro H."/>
            <person name="Ma J."/>
            <person name="Bustamante C.D."/>
            <person name="Schnell R.J."/>
            <person name="Main D."/>
            <person name="Gilbert D."/>
            <person name="Parida L."/>
            <person name="Kuhn D.N."/>
        </authorList>
    </citation>
    <scope>NUCLEOTIDE SEQUENCE [LARGE SCALE GENOMIC DNA]</scope>
    <source>
        <strain evidence="2">cv. Matina 1-6</strain>
    </source>
</reference>
<dbReference type="HOGENOM" id="CLU_2089210_0_0_1"/>
<dbReference type="PANTHER" id="PTHR36617:SF5">
    <property type="entry name" value="OS05G0421675 PROTEIN"/>
    <property type="match status" value="1"/>
</dbReference>
<proteinExistence type="predicted"/>
<dbReference type="PANTHER" id="PTHR36617">
    <property type="entry name" value="PROTEIN, PUTATIVE-RELATED"/>
    <property type="match status" value="1"/>
</dbReference>
<name>A0A061GN13_THECC</name>
<gene>
    <name evidence="1" type="ORF">TCM_037968</name>
</gene>
<dbReference type="Gramene" id="EOY30926">
    <property type="protein sequence ID" value="EOY30926"/>
    <property type="gene ID" value="TCM_037968"/>
</dbReference>
<sequence>MGKIQEFGHWQDNEWKWEIMLRRRVFGWEEEQWKKFTAMVNDYHLSAEIHNTVIWKGTPSGDFSVKEFCRHQLDNDSGGRSTWRQVWTNLAPLKVEMFVWQIRHGRAAVKAKLMRGG</sequence>
<dbReference type="InParanoid" id="A0A061GN13"/>
<dbReference type="EMBL" id="CM001887">
    <property type="protein sequence ID" value="EOY30926.1"/>
    <property type="molecule type" value="Genomic_DNA"/>
</dbReference>
<accession>A0A061GN13</accession>
<protein>
    <recommendedName>
        <fullName evidence="3">Reverse transcriptase zinc-binding domain-containing protein</fullName>
    </recommendedName>
</protein>
<evidence type="ECO:0008006" key="3">
    <source>
        <dbReference type="Google" id="ProtNLM"/>
    </source>
</evidence>
<dbReference type="Proteomes" id="UP000026915">
    <property type="component" value="Chromosome 9"/>
</dbReference>
<evidence type="ECO:0000313" key="1">
    <source>
        <dbReference type="EMBL" id="EOY30926.1"/>
    </source>
</evidence>
<evidence type="ECO:0000313" key="2">
    <source>
        <dbReference type="Proteomes" id="UP000026915"/>
    </source>
</evidence>
<organism evidence="1 2">
    <name type="scientific">Theobroma cacao</name>
    <name type="common">Cacao</name>
    <name type="synonym">Cocoa</name>
    <dbReference type="NCBI Taxonomy" id="3641"/>
    <lineage>
        <taxon>Eukaryota</taxon>
        <taxon>Viridiplantae</taxon>
        <taxon>Streptophyta</taxon>
        <taxon>Embryophyta</taxon>
        <taxon>Tracheophyta</taxon>
        <taxon>Spermatophyta</taxon>
        <taxon>Magnoliopsida</taxon>
        <taxon>eudicotyledons</taxon>
        <taxon>Gunneridae</taxon>
        <taxon>Pentapetalae</taxon>
        <taxon>rosids</taxon>
        <taxon>malvids</taxon>
        <taxon>Malvales</taxon>
        <taxon>Malvaceae</taxon>
        <taxon>Byttnerioideae</taxon>
        <taxon>Theobroma</taxon>
    </lineage>
</organism>